<dbReference type="EMBL" id="JOUE01000006">
    <property type="protein sequence ID" value="KFJ42221.1"/>
    <property type="molecule type" value="Genomic_DNA"/>
</dbReference>
<dbReference type="Proteomes" id="UP000029117">
    <property type="component" value="Unassembled WGS sequence"/>
</dbReference>
<protein>
    <submittedName>
        <fullName evidence="2">Membrane protein</fullName>
    </submittedName>
</protein>
<keyword evidence="1" id="KW-0812">Transmembrane</keyword>
<feature type="transmembrane region" description="Helical" evidence="1">
    <location>
        <begin position="7"/>
        <end position="30"/>
    </location>
</feature>
<dbReference type="RefSeq" id="WP_155269588.1">
    <property type="nucleotide sequence ID" value="NZ_JACTRV010000002.1"/>
</dbReference>
<reference evidence="2 3" key="1">
    <citation type="submission" date="2014-04" db="EMBL/GenBank/DDBJ databases">
        <authorList>
            <person name="Bishop-Lilly K.A."/>
            <person name="Broomall S.M."/>
            <person name="Chain P.S."/>
            <person name="Chertkov O."/>
            <person name="Coyne S.R."/>
            <person name="Daligault H.E."/>
            <person name="Davenport K.W."/>
            <person name="Erkkila T."/>
            <person name="Frey K.G."/>
            <person name="Gibbons H.S."/>
            <person name="Gu W."/>
            <person name="Jaissle J."/>
            <person name="Johnson S.L."/>
            <person name="Koroleva G.I."/>
            <person name="Ladner J.T."/>
            <person name="Lo C.-C."/>
            <person name="Minogue T.D."/>
            <person name="Munk C."/>
            <person name="Palacios G.F."/>
            <person name="Redden C.L."/>
            <person name="Rosenzweig C.N."/>
            <person name="Scholz M.B."/>
            <person name="Teshima H."/>
            <person name="Xu Y."/>
        </authorList>
    </citation>
    <scope>NUCLEOTIDE SEQUENCE [LARGE SCALE GENOMIC DNA]</scope>
    <source>
        <strain evidence="2 3">FAJ</strain>
    </source>
</reference>
<evidence type="ECO:0000256" key="1">
    <source>
        <dbReference type="SAM" id="Phobius"/>
    </source>
</evidence>
<comment type="caution">
    <text evidence="2">The sequence shown here is derived from an EMBL/GenBank/DDBJ whole genome shotgun (WGS) entry which is preliminary data.</text>
</comment>
<accession>A0AAW3D9G0</accession>
<gene>
    <name evidence="2" type="ORF">DR78_11</name>
</gene>
<evidence type="ECO:0000313" key="2">
    <source>
        <dbReference type="EMBL" id="KFJ42221.1"/>
    </source>
</evidence>
<name>A0AAW3D9G0_9GAMM</name>
<sequence>MSKRLKVVFYLLFILFVIQIFANIHSFFVFGLEYSIANMNWIYFVAIIVIAFFVFKKSYYILPICFTYMTYKLLTTPILGIPRLGLKAIKQLYYYFGFNQGFFLFLSSWTIPIVSLVGCIFWYLDVKNSKSLDKHWSE</sequence>
<organism evidence="2 3">
    <name type="scientific">Francisella philomiragia</name>
    <dbReference type="NCBI Taxonomy" id="28110"/>
    <lineage>
        <taxon>Bacteria</taxon>
        <taxon>Pseudomonadati</taxon>
        <taxon>Pseudomonadota</taxon>
        <taxon>Gammaproteobacteria</taxon>
        <taxon>Thiotrichales</taxon>
        <taxon>Francisellaceae</taxon>
        <taxon>Francisella</taxon>
    </lineage>
</organism>
<dbReference type="AlphaFoldDB" id="A0AAW3D9G0"/>
<evidence type="ECO:0000313" key="3">
    <source>
        <dbReference type="Proteomes" id="UP000029117"/>
    </source>
</evidence>
<feature type="transmembrane region" description="Helical" evidence="1">
    <location>
        <begin position="36"/>
        <end position="55"/>
    </location>
</feature>
<feature type="transmembrane region" description="Helical" evidence="1">
    <location>
        <begin position="60"/>
        <end position="81"/>
    </location>
</feature>
<feature type="transmembrane region" description="Helical" evidence="1">
    <location>
        <begin position="101"/>
        <end position="124"/>
    </location>
</feature>
<keyword evidence="1" id="KW-1133">Transmembrane helix</keyword>
<proteinExistence type="predicted"/>
<keyword evidence="1" id="KW-0472">Membrane</keyword>